<dbReference type="GO" id="GO:0032993">
    <property type="term" value="C:protein-DNA complex"/>
    <property type="evidence" value="ECO:0007669"/>
    <property type="project" value="TreeGrafter"/>
</dbReference>
<dbReference type="PANTHER" id="PTHR48111">
    <property type="entry name" value="REGULATOR OF RPOS"/>
    <property type="match status" value="1"/>
</dbReference>
<feature type="DNA-binding region" description="OmpR/PhoB-type" evidence="7">
    <location>
        <begin position="123"/>
        <end position="223"/>
    </location>
</feature>
<dbReference type="AlphaFoldDB" id="A0A1H6JSQ0"/>
<keyword evidence="4" id="KW-0804">Transcription</keyword>
<dbReference type="Pfam" id="PF00072">
    <property type="entry name" value="Response_reg"/>
    <property type="match status" value="1"/>
</dbReference>
<dbReference type="OrthoDB" id="9779174at2"/>
<dbReference type="EMBL" id="FNWV01000005">
    <property type="protein sequence ID" value="SEH62267.1"/>
    <property type="molecule type" value="Genomic_DNA"/>
</dbReference>
<proteinExistence type="predicted"/>
<dbReference type="Gene3D" id="6.10.250.690">
    <property type="match status" value="1"/>
</dbReference>
<dbReference type="PROSITE" id="PS50110">
    <property type="entry name" value="RESPONSE_REGULATORY"/>
    <property type="match status" value="1"/>
</dbReference>
<dbReference type="Pfam" id="PF00486">
    <property type="entry name" value="Trans_reg_C"/>
    <property type="match status" value="1"/>
</dbReference>
<dbReference type="GO" id="GO:0006355">
    <property type="term" value="P:regulation of DNA-templated transcription"/>
    <property type="evidence" value="ECO:0007669"/>
    <property type="project" value="InterPro"/>
</dbReference>
<feature type="modified residue" description="4-aspartylphosphate" evidence="6">
    <location>
        <position position="52"/>
    </location>
</feature>
<dbReference type="SMART" id="SM00448">
    <property type="entry name" value="REC"/>
    <property type="match status" value="1"/>
</dbReference>
<dbReference type="SUPFAM" id="SSF52172">
    <property type="entry name" value="CheY-like"/>
    <property type="match status" value="1"/>
</dbReference>
<comment type="function">
    <text evidence="5">May play the central regulatory role in sporulation. It may be an element of the effector pathway responsible for the activation of sporulation genes in response to nutritional stress. Spo0A may act in concert with spo0H (a sigma factor) to control the expression of some genes that are critical to the sporulation process.</text>
</comment>
<name>A0A1H6JSQ0_RUMFL</name>
<dbReference type="Gene3D" id="1.10.10.10">
    <property type="entry name" value="Winged helix-like DNA-binding domain superfamily/Winged helix DNA-binding domain"/>
    <property type="match status" value="1"/>
</dbReference>
<protein>
    <recommendedName>
        <fullName evidence="1">Stage 0 sporulation protein A homolog</fullName>
    </recommendedName>
</protein>
<dbReference type="InterPro" id="IPR011006">
    <property type="entry name" value="CheY-like_superfamily"/>
</dbReference>
<keyword evidence="3 7" id="KW-0238">DNA-binding</keyword>
<dbReference type="InterPro" id="IPR016032">
    <property type="entry name" value="Sig_transdc_resp-reg_C-effctor"/>
</dbReference>
<dbReference type="SMART" id="SM00862">
    <property type="entry name" value="Trans_reg_C"/>
    <property type="match status" value="1"/>
</dbReference>
<keyword evidence="6" id="KW-0597">Phosphoprotein</keyword>
<evidence type="ECO:0000259" key="8">
    <source>
        <dbReference type="PROSITE" id="PS50110"/>
    </source>
</evidence>
<dbReference type="InterPro" id="IPR001789">
    <property type="entry name" value="Sig_transdc_resp-reg_receiver"/>
</dbReference>
<gene>
    <name evidence="10" type="ORF">SAMN02910265_01811</name>
</gene>
<dbReference type="InterPro" id="IPR039420">
    <property type="entry name" value="WalR-like"/>
</dbReference>
<dbReference type="PANTHER" id="PTHR48111:SF73">
    <property type="entry name" value="ALKALINE PHOSPHATASE SYNTHESIS TRANSCRIPTIONAL REGULATORY PROTEIN PHOP"/>
    <property type="match status" value="1"/>
</dbReference>
<dbReference type="Gene3D" id="3.40.50.2300">
    <property type="match status" value="1"/>
</dbReference>
<dbReference type="GO" id="GO:0005829">
    <property type="term" value="C:cytosol"/>
    <property type="evidence" value="ECO:0007669"/>
    <property type="project" value="TreeGrafter"/>
</dbReference>
<evidence type="ECO:0000259" key="9">
    <source>
        <dbReference type="PROSITE" id="PS51755"/>
    </source>
</evidence>
<feature type="domain" description="OmpR/PhoB-type" evidence="9">
    <location>
        <begin position="123"/>
        <end position="223"/>
    </location>
</feature>
<evidence type="ECO:0000256" key="7">
    <source>
        <dbReference type="PROSITE-ProRule" id="PRU01091"/>
    </source>
</evidence>
<dbReference type="RefSeq" id="WP_074716609.1">
    <property type="nucleotide sequence ID" value="NZ_FNWV01000005.1"/>
</dbReference>
<evidence type="ECO:0000256" key="4">
    <source>
        <dbReference type="ARBA" id="ARBA00023163"/>
    </source>
</evidence>
<dbReference type="GO" id="GO:0000976">
    <property type="term" value="F:transcription cis-regulatory region binding"/>
    <property type="evidence" value="ECO:0007669"/>
    <property type="project" value="TreeGrafter"/>
</dbReference>
<sequence length="223" mass="24570">MNKILLVEDDKEIIANLTEYLSGEGFSVKNANGQTKALEMVENEPFDLVLLDVSLAEGNGFAVCSAIKSNTCIPVIFLTASGDEFSTVTGFDLGADDYIAKPFRPRELVSRIKNILRLTGSTGTVAQLGDVLVDTVKGTATKNGKDLFLSALEYRLLLVFINNRGAVMTRTKLLESIWDIAGEFVNDNTLTVYIKRLREKIEDDPQNPTIIKTVRGMGYRVDL</sequence>
<keyword evidence="2" id="KW-0805">Transcription regulation</keyword>
<dbReference type="InterPro" id="IPR036388">
    <property type="entry name" value="WH-like_DNA-bd_sf"/>
</dbReference>
<dbReference type="InterPro" id="IPR001867">
    <property type="entry name" value="OmpR/PhoB-type_DNA-bd"/>
</dbReference>
<evidence type="ECO:0000256" key="6">
    <source>
        <dbReference type="PROSITE-ProRule" id="PRU00169"/>
    </source>
</evidence>
<dbReference type="PROSITE" id="PS51755">
    <property type="entry name" value="OMPR_PHOB"/>
    <property type="match status" value="1"/>
</dbReference>
<evidence type="ECO:0000256" key="2">
    <source>
        <dbReference type="ARBA" id="ARBA00023015"/>
    </source>
</evidence>
<evidence type="ECO:0000256" key="1">
    <source>
        <dbReference type="ARBA" id="ARBA00018672"/>
    </source>
</evidence>
<dbReference type="CDD" id="cd00383">
    <property type="entry name" value="trans_reg_C"/>
    <property type="match status" value="1"/>
</dbReference>
<organism evidence="10 11">
    <name type="scientific">Ruminococcus flavefaciens</name>
    <dbReference type="NCBI Taxonomy" id="1265"/>
    <lineage>
        <taxon>Bacteria</taxon>
        <taxon>Bacillati</taxon>
        <taxon>Bacillota</taxon>
        <taxon>Clostridia</taxon>
        <taxon>Eubacteriales</taxon>
        <taxon>Oscillospiraceae</taxon>
        <taxon>Ruminococcus</taxon>
    </lineage>
</organism>
<accession>A0A1H6JSQ0</accession>
<evidence type="ECO:0000256" key="5">
    <source>
        <dbReference type="ARBA" id="ARBA00024867"/>
    </source>
</evidence>
<evidence type="ECO:0000313" key="10">
    <source>
        <dbReference type="EMBL" id="SEH62267.1"/>
    </source>
</evidence>
<reference evidence="10 11" key="1">
    <citation type="submission" date="2016-10" db="EMBL/GenBank/DDBJ databases">
        <authorList>
            <person name="de Groot N.N."/>
        </authorList>
    </citation>
    <scope>NUCLEOTIDE SEQUENCE [LARGE SCALE GENOMIC DNA]</scope>
    <source>
        <strain evidence="10 11">YAD2003</strain>
    </source>
</reference>
<evidence type="ECO:0000313" key="11">
    <source>
        <dbReference type="Proteomes" id="UP000183190"/>
    </source>
</evidence>
<evidence type="ECO:0000256" key="3">
    <source>
        <dbReference type="ARBA" id="ARBA00023125"/>
    </source>
</evidence>
<feature type="domain" description="Response regulatory" evidence="8">
    <location>
        <begin position="3"/>
        <end position="116"/>
    </location>
</feature>
<dbReference type="GO" id="GO:0000156">
    <property type="term" value="F:phosphorelay response regulator activity"/>
    <property type="evidence" value="ECO:0007669"/>
    <property type="project" value="TreeGrafter"/>
</dbReference>
<dbReference type="Proteomes" id="UP000183190">
    <property type="component" value="Unassembled WGS sequence"/>
</dbReference>
<dbReference type="SUPFAM" id="SSF46894">
    <property type="entry name" value="C-terminal effector domain of the bipartite response regulators"/>
    <property type="match status" value="1"/>
</dbReference>